<gene>
    <name evidence="1" type="ordered locus">Mthe_0663</name>
</gene>
<reference evidence="1 2" key="1">
    <citation type="submission" date="2006-10" db="EMBL/GenBank/DDBJ databases">
        <title>Complete sequence of Methanosaeta thermophila PT.</title>
        <authorList>
            <consortium name="US DOE Joint Genome Institute"/>
            <person name="Copeland A."/>
            <person name="Lucas S."/>
            <person name="Lapidus A."/>
            <person name="Barry K."/>
            <person name="Detter J.C."/>
            <person name="Glavina del Rio T."/>
            <person name="Hammon N."/>
            <person name="Israni S."/>
            <person name="Pitluck S."/>
            <person name="Chain P."/>
            <person name="Malfatti S."/>
            <person name="Shin M."/>
            <person name="Vergez L."/>
            <person name="Schmutz J."/>
            <person name="Larimer F."/>
            <person name="Land M."/>
            <person name="Hauser L."/>
            <person name="Kyrpides N."/>
            <person name="Kim E."/>
            <person name="Smith K.S."/>
            <person name="Ingram-Smith C."/>
            <person name="Richardson P."/>
        </authorList>
    </citation>
    <scope>NUCLEOTIDE SEQUENCE [LARGE SCALE GENOMIC DNA]</scope>
    <source>
        <strain evidence="2">DSM 6194 / JCM 14653 / NBRC 101360 / PT</strain>
    </source>
</reference>
<evidence type="ECO:0000313" key="2">
    <source>
        <dbReference type="Proteomes" id="UP000000674"/>
    </source>
</evidence>
<name>A0B6X9_METTP</name>
<dbReference type="InterPro" id="IPR029062">
    <property type="entry name" value="Class_I_gatase-like"/>
</dbReference>
<dbReference type="RefSeq" id="WP_011695849.1">
    <property type="nucleotide sequence ID" value="NC_008553.1"/>
</dbReference>
<dbReference type="Proteomes" id="UP000000674">
    <property type="component" value="Chromosome"/>
</dbReference>
<keyword evidence="2" id="KW-1185">Reference proteome</keyword>
<dbReference type="KEGG" id="mtp:Mthe_0663"/>
<dbReference type="GeneID" id="4463157"/>
<organism evidence="1 2">
    <name type="scientific">Methanothrix thermoacetophila (strain DSM 6194 / JCM 14653 / NBRC 101360 / PT)</name>
    <name type="common">Methanosaeta thermophila</name>
    <dbReference type="NCBI Taxonomy" id="349307"/>
    <lineage>
        <taxon>Archaea</taxon>
        <taxon>Methanobacteriati</taxon>
        <taxon>Methanobacteriota</taxon>
        <taxon>Stenosarchaea group</taxon>
        <taxon>Methanomicrobia</taxon>
        <taxon>Methanotrichales</taxon>
        <taxon>Methanotrichaceae</taxon>
        <taxon>Methanothrix</taxon>
    </lineage>
</organism>
<accession>A0B6X9</accession>
<dbReference type="OrthoDB" id="130109at2157"/>
<sequence length="186" mass="20703">MPDAVILCDRSFLYEKLFEEAGADVQFIKPEMLCSPFLPRFRALIIPTGFANQQYSRALRNLRACKEGIENFVRSGGVIVVFGPLVPEHDYDWLPIAIRYRGEYTEAAQINFSCEGAPLCSDSGDCDGYLEPSEGIEVLARDSSGRPVLCAGRYGEGMIFITSIHEFPSADFVRYVISMGKPSKII</sequence>
<dbReference type="AlphaFoldDB" id="A0B6X9"/>
<dbReference type="SUPFAM" id="SSF52317">
    <property type="entry name" value="Class I glutamine amidotransferase-like"/>
    <property type="match status" value="1"/>
</dbReference>
<dbReference type="EMBL" id="CP000477">
    <property type="protein sequence ID" value="ABK14453.1"/>
    <property type="molecule type" value="Genomic_DNA"/>
</dbReference>
<dbReference type="HOGENOM" id="CLU_1444690_0_0_2"/>
<protein>
    <submittedName>
        <fullName evidence="1">Uncharacterized protein</fullName>
    </submittedName>
</protein>
<proteinExistence type="predicted"/>
<evidence type="ECO:0000313" key="1">
    <source>
        <dbReference type="EMBL" id="ABK14453.1"/>
    </source>
</evidence>